<keyword evidence="2" id="KW-1185">Reference proteome</keyword>
<proteinExistence type="predicted"/>
<dbReference type="Proteomes" id="UP000265618">
    <property type="component" value="Unassembled WGS sequence"/>
</dbReference>
<accession>A0A9K3GHL7</accession>
<protein>
    <submittedName>
        <fullName evidence="1">Uncharacterized protein</fullName>
    </submittedName>
</protein>
<organism evidence="1 2">
    <name type="scientific">Kipferlia bialata</name>
    <dbReference type="NCBI Taxonomy" id="797122"/>
    <lineage>
        <taxon>Eukaryota</taxon>
        <taxon>Metamonada</taxon>
        <taxon>Carpediemonas-like organisms</taxon>
        <taxon>Kipferlia</taxon>
    </lineage>
</organism>
<evidence type="ECO:0000313" key="1">
    <source>
        <dbReference type="EMBL" id="GIQ83353.1"/>
    </source>
</evidence>
<name>A0A9K3GHL7_9EUKA</name>
<dbReference type="AlphaFoldDB" id="A0A9K3GHL7"/>
<dbReference type="EMBL" id="BDIP01001015">
    <property type="protein sequence ID" value="GIQ83353.1"/>
    <property type="molecule type" value="Genomic_DNA"/>
</dbReference>
<reference evidence="1 2" key="1">
    <citation type="journal article" date="2018" name="PLoS ONE">
        <title>The draft genome of Kipferlia bialata reveals reductive genome evolution in fornicate parasites.</title>
        <authorList>
            <person name="Tanifuji G."/>
            <person name="Takabayashi S."/>
            <person name="Kume K."/>
            <person name="Takagi M."/>
            <person name="Nakayama T."/>
            <person name="Kamikawa R."/>
            <person name="Inagaki Y."/>
            <person name="Hashimoto T."/>
        </authorList>
    </citation>
    <scope>NUCLEOTIDE SEQUENCE [LARGE SCALE GENOMIC DNA]</scope>
    <source>
        <strain evidence="1">NY0173</strain>
    </source>
</reference>
<evidence type="ECO:0000313" key="2">
    <source>
        <dbReference type="Proteomes" id="UP000265618"/>
    </source>
</evidence>
<sequence length="73" mass="8832">MGPAWVWDKSAAMKKFPHFFFPMTHEEEYIALPEDTKNELDKRAEAEYKVLMKGVRKYRMRYFSADKNYSYDP</sequence>
<comment type="caution">
    <text evidence="1">The sequence shown here is derived from an EMBL/GenBank/DDBJ whole genome shotgun (WGS) entry which is preliminary data.</text>
</comment>
<gene>
    <name evidence="1" type="ORF">KIPB_004657</name>
</gene>